<proteinExistence type="predicted"/>
<evidence type="ECO:0008006" key="3">
    <source>
        <dbReference type="Google" id="ProtNLM"/>
    </source>
</evidence>
<reference evidence="2" key="1">
    <citation type="journal article" date="2016" name="Front. Microbiol.">
        <title>Molecular Keys to the Janthinobacterium and Duganella spp. Interaction with the Plant Pathogen Fusarium graminearum.</title>
        <authorList>
            <person name="Haack F.S."/>
            <person name="Poehlein A."/>
            <person name="Kroger C."/>
            <person name="Voigt C.A."/>
            <person name="Piepenbring M."/>
            <person name="Bode H.B."/>
            <person name="Daniel R."/>
            <person name="Schafer W."/>
            <person name="Streit W.R."/>
        </authorList>
    </citation>
    <scope>NUCLEOTIDE SEQUENCE [LARGE SCALE GENOMIC DNA]</scope>
    <source>
        <strain evidence="2">T54</strain>
    </source>
</reference>
<protein>
    <recommendedName>
        <fullName evidence="3">Entry exclusion lipoprotein TrbK</fullName>
    </recommendedName>
</protein>
<name>A0A1E7X674_9BURK</name>
<dbReference type="EMBL" id="LROM01000049">
    <property type="protein sequence ID" value="OFA08350.1"/>
    <property type="molecule type" value="Genomic_DNA"/>
</dbReference>
<comment type="caution">
    <text evidence="1">The sequence shown here is derived from an EMBL/GenBank/DDBJ whole genome shotgun (WGS) entry which is preliminary data.</text>
</comment>
<evidence type="ECO:0000313" key="1">
    <source>
        <dbReference type="EMBL" id="OFA08350.1"/>
    </source>
</evidence>
<dbReference type="AlphaFoldDB" id="A0A1E7X674"/>
<gene>
    <name evidence="1" type="ORF">DUPY_07540</name>
</gene>
<dbReference type="OrthoDB" id="8780596at2"/>
<evidence type="ECO:0000313" key="2">
    <source>
        <dbReference type="Proteomes" id="UP000175989"/>
    </source>
</evidence>
<dbReference type="Proteomes" id="UP000175989">
    <property type="component" value="Unassembled WGS sequence"/>
</dbReference>
<keyword evidence="2" id="KW-1185">Reference proteome</keyword>
<organism evidence="1 2">
    <name type="scientific">Duganella phyllosphaerae</name>
    <dbReference type="NCBI Taxonomy" id="762836"/>
    <lineage>
        <taxon>Bacteria</taxon>
        <taxon>Pseudomonadati</taxon>
        <taxon>Pseudomonadota</taxon>
        <taxon>Betaproteobacteria</taxon>
        <taxon>Burkholderiales</taxon>
        <taxon>Oxalobacteraceae</taxon>
        <taxon>Telluria group</taxon>
        <taxon>Duganella</taxon>
    </lineage>
</organism>
<accession>A0A1E7X674</accession>
<sequence>MKIQPSTVMTLIAVVLLSTWAWHQLGKKPKAPDATAANCSQEAIRAVADPIERSILSARCAKQAAPLQPAS</sequence>
<dbReference type="RefSeq" id="WP_070246517.1">
    <property type="nucleotide sequence ID" value="NZ_LROM01000049.1"/>
</dbReference>
<dbReference type="PATRIC" id="fig|762836.4.peg.796"/>